<sequence length="95" mass="11102">MGDKKKKLISELRNTRHELLERLMDQKDHPFMNEVIMAELYDIEETIKKIENGGFGTCEISGEFLPEDLLEMVPTLKSMDDCLAIKSFYRKAIYD</sequence>
<name>A0A2N0ZM97_9BACI</name>
<evidence type="ECO:0000313" key="3">
    <source>
        <dbReference type="Proteomes" id="UP000233343"/>
    </source>
</evidence>
<dbReference type="AlphaFoldDB" id="A0A2N0ZM97"/>
<dbReference type="Proteomes" id="UP000233343">
    <property type="component" value="Unassembled WGS sequence"/>
</dbReference>
<gene>
    <name evidence="2" type="ORF">CWS20_03185</name>
</gene>
<proteinExistence type="predicted"/>
<evidence type="ECO:0000313" key="2">
    <source>
        <dbReference type="EMBL" id="PKG30629.1"/>
    </source>
</evidence>
<dbReference type="RefSeq" id="WP_066196986.1">
    <property type="nucleotide sequence ID" value="NZ_JAFDQP010000005.1"/>
</dbReference>
<evidence type="ECO:0000256" key="1">
    <source>
        <dbReference type="PROSITE-ProRule" id="PRU00510"/>
    </source>
</evidence>
<reference evidence="2 3" key="1">
    <citation type="journal article" date="2010" name="Int. J. Syst. Evol. Microbiol.">
        <title>Bacillus horneckiae sp. nov., isolated from a spacecraft-assembly clean room.</title>
        <authorList>
            <person name="Vaishampayan P."/>
            <person name="Probst A."/>
            <person name="Krishnamurthi S."/>
            <person name="Ghosh S."/>
            <person name="Osman S."/>
            <person name="McDowall A."/>
            <person name="Ruckmani A."/>
            <person name="Mayilraj S."/>
            <person name="Venkateswaran K."/>
        </authorList>
    </citation>
    <scope>NUCLEOTIDE SEQUENCE [LARGE SCALE GENOMIC DNA]</scope>
    <source>
        <strain evidence="3">1PO1SC</strain>
    </source>
</reference>
<keyword evidence="3" id="KW-1185">Reference proteome</keyword>
<organism evidence="2 3">
    <name type="scientific">Cytobacillus horneckiae</name>
    <dbReference type="NCBI Taxonomy" id="549687"/>
    <lineage>
        <taxon>Bacteria</taxon>
        <taxon>Bacillati</taxon>
        <taxon>Bacillota</taxon>
        <taxon>Bacilli</taxon>
        <taxon>Bacillales</taxon>
        <taxon>Bacillaceae</taxon>
        <taxon>Cytobacillus</taxon>
    </lineage>
</organism>
<dbReference type="EMBL" id="PISD01000007">
    <property type="protein sequence ID" value="PKG30629.1"/>
    <property type="molecule type" value="Genomic_DNA"/>
</dbReference>
<comment type="caution">
    <text evidence="2">The sequence shown here is derived from an EMBL/GenBank/DDBJ whole genome shotgun (WGS) entry which is preliminary data.</text>
</comment>
<protein>
    <submittedName>
        <fullName evidence="2">Uncharacterized protein</fullName>
    </submittedName>
</protein>
<accession>A0A2N0ZM97</accession>
<feature type="zinc finger region" description="dksA C4-type" evidence="1">
    <location>
        <begin position="58"/>
        <end position="82"/>
    </location>
</feature>
<dbReference type="PROSITE" id="PS51128">
    <property type="entry name" value="ZF_DKSA_2"/>
    <property type="match status" value="1"/>
</dbReference>
<dbReference type="Gene3D" id="1.20.120.910">
    <property type="entry name" value="DksA, coiled-coil domain"/>
    <property type="match status" value="1"/>
</dbReference>